<name>K4CJG0_SOLLC</name>
<proteinExistence type="predicted"/>
<dbReference type="PhylomeDB" id="K4CJG0"/>
<sequence>MEALMLSTNENVMNVDNDLAKEQEEIKKCQAADVEKHLFEKDLSTFKQEKTSLQQQQQKANEFVDQFKKEEWVKQRLLQQADSLKDEREQLLFTKKCSKIILEKR</sequence>
<dbReference type="Gramene" id="Solyc08g016360.1.1">
    <property type="protein sequence ID" value="Solyc08g016360.1.1"/>
    <property type="gene ID" value="Solyc08g016360.1"/>
</dbReference>
<dbReference type="EnsemblPlants" id="Solyc08g016360.1.1">
    <property type="protein sequence ID" value="Solyc08g016360.1.1"/>
    <property type="gene ID" value="Solyc08g016360.1"/>
</dbReference>
<organism evidence="1">
    <name type="scientific">Solanum lycopersicum</name>
    <name type="common">Tomato</name>
    <name type="synonym">Lycopersicon esculentum</name>
    <dbReference type="NCBI Taxonomy" id="4081"/>
    <lineage>
        <taxon>Eukaryota</taxon>
        <taxon>Viridiplantae</taxon>
        <taxon>Streptophyta</taxon>
        <taxon>Embryophyta</taxon>
        <taxon>Tracheophyta</taxon>
        <taxon>Spermatophyta</taxon>
        <taxon>Magnoliopsida</taxon>
        <taxon>eudicotyledons</taxon>
        <taxon>Gunneridae</taxon>
        <taxon>Pentapetalae</taxon>
        <taxon>asterids</taxon>
        <taxon>lamiids</taxon>
        <taxon>Solanales</taxon>
        <taxon>Solanaceae</taxon>
        <taxon>Solanoideae</taxon>
        <taxon>Solaneae</taxon>
        <taxon>Solanum</taxon>
        <taxon>Solanum subgen. Lycopersicon</taxon>
    </lineage>
</organism>
<dbReference type="InterPro" id="IPR046934">
    <property type="entry name" value="PIR2-like"/>
</dbReference>
<reference evidence="1" key="1">
    <citation type="journal article" date="2012" name="Nature">
        <title>The tomato genome sequence provides insights into fleshy fruit evolution.</title>
        <authorList>
            <consortium name="Tomato Genome Consortium"/>
        </authorList>
    </citation>
    <scope>NUCLEOTIDE SEQUENCE [LARGE SCALE GENOMIC DNA]</scope>
    <source>
        <strain evidence="1">cv. Heinz 1706</strain>
    </source>
</reference>
<dbReference type="AlphaFoldDB" id="K4CJG0"/>
<evidence type="ECO:0000313" key="1">
    <source>
        <dbReference type="EnsemblPlants" id="Solyc08g016360.1.1"/>
    </source>
</evidence>
<protein>
    <submittedName>
        <fullName evidence="1">Uncharacterized protein</fullName>
    </submittedName>
</protein>
<dbReference type="HOGENOM" id="CLU_2241356_0_0_1"/>
<dbReference type="PANTHER" id="PTHR46405:SF9">
    <property type="entry name" value="E3 UBIQUITIN-PROTEIN LIGASE RF298"/>
    <property type="match status" value="1"/>
</dbReference>
<reference evidence="1" key="2">
    <citation type="submission" date="2015-06" db="UniProtKB">
        <authorList>
            <consortium name="EnsemblPlants"/>
        </authorList>
    </citation>
    <scope>IDENTIFICATION</scope>
    <source>
        <strain evidence="1">cv. Heinz 1706</strain>
    </source>
</reference>
<evidence type="ECO:0000313" key="2">
    <source>
        <dbReference type="Proteomes" id="UP000004994"/>
    </source>
</evidence>
<accession>K4CJG0</accession>
<dbReference type="Proteomes" id="UP000004994">
    <property type="component" value="Chromosome 8"/>
</dbReference>
<dbReference type="PaxDb" id="4081-Solyc08g016360.1.1"/>
<keyword evidence="2" id="KW-1185">Reference proteome</keyword>
<dbReference type="PANTHER" id="PTHR46405">
    <property type="entry name" value="OS05G0141500 PROTEIN"/>
    <property type="match status" value="1"/>
</dbReference>
<dbReference type="InParanoid" id="K4CJG0"/>